<organism evidence="13 14">
    <name type="scientific">Acuticoccus sediminis</name>
    <dbReference type="NCBI Taxonomy" id="2184697"/>
    <lineage>
        <taxon>Bacteria</taxon>
        <taxon>Pseudomonadati</taxon>
        <taxon>Pseudomonadota</taxon>
        <taxon>Alphaproteobacteria</taxon>
        <taxon>Hyphomicrobiales</taxon>
        <taxon>Amorphaceae</taxon>
        <taxon>Acuticoccus</taxon>
    </lineage>
</organism>
<dbReference type="UniPathway" id="UPA00223">
    <property type="reaction ID" value="UER00718"/>
</dbReference>
<evidence type="ECO:0000313" key="13">
    <source>
        <dbReference type="EMBL" id="RAI02568.1"/>
    </source>
</evidence>
<evidence type="ECO:0000256" key="2">
    <source>
        <dbReference type="ARBA" id="ARBA00004717"/>
    </source>
</evidence>
<evidence type="ECO:0000256" key="9">
    <source>
        <dbReference type="ARBA" id="ARBA00023501"/>
    </source>
</evidence>
<keyword evidence="5" id="KW-0479">Metal-binding</keyword>
<gene>
    <name evidence="13" type="primary">acnA</name>
    <name evidence="13" type="ORF">DLJ53_11990</name>
</gene>
<evidence type="ECO:0000256" key="1">
    <source>
        <dbReference type="ARBA" id="ARBA00001966"/>
    </source>
</evidence>
<dbReference type="EC" id="4.2.1.3" evidence="10"/>
<proteinExistence type="inferred from homology"/>
<dbReference type="InterPro" id="IPR018136">
    <property type="entry name" value="Aconitase_4Fe-4S_BS"/>
</dbReference>
<accession>A0A8B2NW76</accession>
<keyword evidence="6 10" id="KW-0408">Iron</keyword>
<evidence type="ECO:0000259" key="12">
    <source>
        <dbReference type="Pfam" id="PF00694"/>
    </source>
</evidence>
<protein>
    <recommendedName>
        <fullName evidence="10">Aconitate hydratase</fullName>
        <shortName evidence="10">Aconitase</shortName>
        <ecNumber evidence="10">4.2.1.3</ecNumber>
    </recommendedName>
</protein>
<evidence type="ECO:0000256" key="8">
    <source>
        <dbReference type="ARBA" id="ARBA00023239"/>
    </source>
</evidence>
<dbReference type="PRINTS" id="PR00415">
    <property type="entry name" value="ACONITASE"/>
</dbReference>
<feature type="domain" description="Aconitase/3-isopropylmalate dehydratase large subunit alpha/beta/alpha" evidence="11">
    <location>
        <begin position="76"/>
        <end position="558"/>
    </location>
</feature>
<comment type="similarity">
    <text evidence="3 10">Belongs to the aconitase/IPM isomerase family.</text>
</comment>
<dbReference type="GO" id="GO:0006099">
    <property type="term" value="P:tricarboxylic acid cycle"/>
    <property type="evidence" value="ECO:0007669"/>
    <property type="project" value="UniProtKB-UniPathway"/>
</dbReference>
<dbReference type="SUPFAM" id="SSF53732">
    <property type="entry name" value="Aconitase iron-sulfur domain"/>
    <property type="match status" value="1"/>
</dbReference>
<sequence length="891" mass="95845">MSVDSLDTARVVEINDRELHYYSLEAAEAAGAGPISRLPRSLKVLYENLLRHEDGVTVTRDHLMRFAASLDPEAPREEIWFSPTRILMNDSAGIPLMADMAALRGAMARAGKDPDAINPQIQSDLVVDHSVMVDRSASADAFDANLALEYDRNEERYTFLRWARDTFSNFRAVPPGTGICHQVNLEALARCVWTEEDGNRTLVFPETLLGTDSHTPMINGIGVLGWGVGGIEAGAAMLGQPVTMIVPPVVGCRLDGELPPGANATDLVLAITERLREVGVVGTFVEFHGGGLASLPLSDRATLANMAPEYGATMGFFPIDGETLRYLGETNRGGEHLELVERYCRLQGLWHDPADPAPIFAREVVVDLSEVVPAIAGPKRPQDRVLLAEAGARFRSEVLPEQPPLADGAATLDSGHVLRHGDIVIASITSCTNTSNPSVMLAAGLLAQKAVARGLTSSAWTKTSMAPGSRVVTDYLEATGLQKALDALGFQCVGYGCATCMGNSGPLPDDISAAIQDNDVCAVAVLSGNRNFEGRVHPLTKANYIASPPLIVAYAIAGNMGVDLLNDPLGTGNDGQPVYFRDIWPSAEEVADLARSALTADRFRSRYSNLFEGDARWKAIEAPRGATFTWPGESLYIKEPPFFDGVTPDVPPVRDILGARALGMYGDSITTDHISPVGTITASSAAGEYLIAQGVAPADFNSFAARRINHDVMIRGAFANIRIANEMVPEKKGGWTRHQPSGEVMPVHEAARLYAGEGTPLVVVAGRDYGVGSSRDWAAKGTRLLGVRAILAEGFERIHRSNLIGMGVLPLQFEDGTTRGTLGLDGTEQFDVLGLAGEITPRMPVPVRILRPDGRQEEITMICRLDTAIEVDYYRHGGILHYVLRNTMGNA</sequence>
<comment type="function">
    <text evidence="10">Catalyzes the isomerization of citrate to isocitrate via cis-aconitate.</text>
</comment>
<keyword evidence="4 10" id="KW-0004">4Fe-4S</keyword>
<comment type="pathway">
    <text evidence="2">Carbohydrate metabolism; tricarboxylic acid cycle; isocitrate from oxaloacetate: step 2/2.</text>
</comment>
<dbReference type="InterPro" id="IPR036008">
    <property type="entry name" value="Aconitase_4Fe-4S_dom"/>
</dbReference>
<dbReference type="RefSeq" id="WP_111346283.1">
    <property type="nucleotide sequence ID" value="NZ_QHHQ01000002.1"/>
</dbReference>
<dbReference type="Gene3D" id="6.10.190.10">
    <property type="match status" value="1"/>
</dbReference>
<dbReference type="Gene3D" id="3.30.499.10">
    <property type="entry name" value="Aconitase, domain 3"/>
    <property type="match status" value="2"/>
</dbReference>
<evidence type="ECO:0000256" key="4">
    <source>
        <dbReference type="ARBA" id="ARBA00022485"/>
    </source>
</evidence>
<dbReference type="PROSITE" id="PS00450">
    <property type="entry name" value="ACONITASE_1"/>
    <property type="match status" value="1"/>
</dbReference>
<dbReference type="Pfam" id="PF00694">
    <property type="entry name" value="Aconitase_C"/>
    <property type="match status" value="1"/>
</dbReference>
<dbReference type="GO" id="GO:0051539">
    <property type="term" value="F:4 iron, 4 sulfur cluster binding"/>
    <property type="evidence" value="ECO:0007669"/>
    <property type="project" value="UniProtKB-KW"/>
</dbReference>
<dbReference type="InterPro" id="IPR000573">
    <property type="entry name" value="AconitaseA/IPMdHydase_ssu_swvl"/>
</dbReference>
<dbReference type="EMBL" id="QHHQ01000002">
    <property type="protein sequence ID" value="RAI02568.1"/>
    <property type="molecule type" value="Genomic_DNA"/>
</dbReference>
<dbReference type="FunFam" id="3.20.19.10:FF:000001">
    <property type="entry name" value="Aconitate hydratase"/>
    <property type="match status" value="1"/>
</dbReference>
<evidence type="ECO:0000256" key="6">
    <source>
        <dbReference type="ARBA" id="ARBA00023004"/>
    </source>
</evidence>
<dbReference type="Gene3D" id="3.20.19.10">
    <property type="entry name" value="Aconitase, domain 4"/>
    <property type="match status" value="1"/>
</dbReference>
<dbReference type="SUPFAM" id="SSF52016">
    <property type="entry name" value="LeuD/IlvD-like"/>
    <property type="match status" value="1"/>
</dbReference>
<comment type="catalytic activity">
    <reaction evidence="9 10">
        <text>citrate = D-threo-isocitrate</text>
        <dbReference type="Rhea" id="RHEA:10336"/>
        <dbReference type="ChEBI" id="CHEBI:15562"/>
        <dbReference type="ChEBI" id="CHEBI:16947"/>
        <dbReference type="EC" id="4.2.1.3"/>
    </reaction>
</comment>
<comment type="cofactor">
    <cofactor evidence="1">
        <name>[4Fe-4S] cluster</name>
        <dbReference type="ChEBI" id="CHEBI:49883"/>
    </cofactor>
</comment>
<comment type="caution">
    <text evidence="13">The sequence shown here is derived from an EMBL/GenBank/DDBJ whole genome shotgun (WGS) entry which is preliminary data.</text>
</comment>
<dbReference type="NCBIfam" id="NF006757">
    <property type="entry name" value="PRK09277.1"/>
    <property type="match status" value="1"/>
</dbReference>
<evidence type="ECO:0000256" key="5">
    <source>
        <dbReference type="ARBA" id="ARBA00022723"/>
    </source>
</evidence>
<reference evidence="13 14" key="1">
    <citation type="submission" date="2018-05" db="EMBL/GenBank/DDBJ databases">
        <title>Acuticoccus sediminis sp. nov., isolated from deep-sea sediment of Indian Ocean.</title>
        <authorList>
            <person name="Liu X."/>
            <person name="Lai Q."/>
            <person name="Du Y."/>
            <person name="Sun F."/>
            <person name="Zhang X."/>
            <person name="Wang S."/>
            <person name="Shao Z."/>
        </authorList>
    </citation>
    <scope>NUCLEOTIDE SEQUENCE [LARGE SCALE GENOMIC DNA]</scope>
    <source>
        <strain evidence="13 14">PTG4-2</strain>
    </source>
</reference>
<evidence type="ECO:0000256" key="7">
    <source>
        <dbReference type="ARBA" id="ARBA00023014"/>
    </source>
</evidence>
<evidence type="ECO:0000256" key="3">
    <source>
        <dbReference type="ARBA" id="ARBA00007185"/>
    </source>
</evidence>
<dbReference type="Pfam" id="PF00330">
    <property type="entry name" value="Aconitase"/>
    <property type="match status" value="1"/>
</dbReference>
<evidence type="ECO:0000259" key="11">
    <source>
        <dbReference type="Pfam" id="PF00330"/>
    </source>
</evidence>
<evidence type="ECO:0000313" key="14">
    <source>
        <dbReference type="Proteomes" id="UP000249590"/>
    </source>
</evidence>
<dbReference type="NCBIfam" id="TIGR01341">
    <property type="entry name" value="aconitase_1"/>
    <property type="match status" value="1"/>
</dbReference>
<keyword evidence="8 10" id="KW-0456">Lyase</keyword>
<dbReference type="GO" id="GO:0003994">
    <property type="term" value="F:aconitate hydratase activity"/>
    <property type="evidence" value="ECO:0007669"/>
    <property type="project" value="UniProtKB-EC"/>
</dbReference>
<keyword evidence="7 10" id="KW-0411">Iron-sulfur</keyword>
<dbReference type="InterPro" id="IPR015931">
    <property type="entry name" value="Acnase/IPM_dHydase_lsu_aba_1/3"/>
</dbReference>
<dbReference type="NCBIfam" id="NF009520">
    <property type="entry name" value="PRK12881.1"/>
    <property type="match status" value="1"/>
</dbReference>
<dbReference type="InterPro" id="IPR015928">
    <property type="entry name" value="Aconitase/3IPM_dehydase_swvl"/>
</dbReference>
<keyword evidence="14" id="KW-1185">Reference proteome</keyword>
<dbReference type="InterPro" id="IPR001030">
    <property type="entry name" value="Acoase/IPM_deHydtase_lsu_aba"/>
</dbReference>
<dbReference type="AlphaFoldDB" id="A0A8B2NW76"/>
<dbReference type="PANTHER" id="PTHR11670">
    <property type="entry name" value="ACONITASE/IRON-RESPONSIVE ELEMENT FAMILY MEMBER"/>
    <property type="match status" value="1"/>
</dbReference>
<dbReference type="OrthoDB" id="9764318at2"/>
<dbReference type="GO" id="GO:0046872">
    <property type="term" value="F:metal ion binding"/>
    <property type="evidence" value="ECO:0007669"/>
    <property type="project" value="UniProtKB-KW"/>
</dbReference>
<name>A0A8B2NW76_9HYPH</name>
<feature type="domain" description="Aconitase A/isopropylmalate dehydratase small subunit swivel" evidence="12">
    <location>
        <begin position="688"/>
        <end position="815"/>
    </location>
</feature>
<dbReference type="Proteomes" id="UP000249590">
    <property type="component" value="Unassembled WGS sequence"/>
</dbReference>
<dbReference type="InterPro" id="IPR006249">
    <property type="entry name" value="Aconitase/IRP2"/>
</dbReference>
<evidence type="ECO:0000256" key="10">
    <source>
        <dbReference type="RuleBase" id="RU361275"/>
    </source>
</evidence>